<feature type="domain" description="TANC1/2-like AAA+ ATPase lid" evidence="10">
    <location>
        <begin position="629"/>
        <end position="724"/>
    </location>
</feature>
<feature type="repeat" description="ANK" evidence="8">
    <location>
        <begin position="1068"/>
        <end position="1100"/>
    </location>
</feature>
<feature type="repeat" description="ANK" evidence="8">
    <location>
        <begin position="950"/>
        <end position="982"/>
    </location>
</feature>
<keyword evidence="5 8" id="KW-0040">ANK repeat</keyword>
<feature type="region of interest" description="Disordered" evidence="9">
    <location>
        <begin position="422"/>
        <end position="471"/>
    </location>
</feature>
<dbReference type="InterPro" id="IPR058018">
    <property type="entry name" value="AAA_lid_TANC1/2"/>
</dbReference>
<comment type="subcellular location">
    <subcellularLocation>
        <location evidence="6">Postsynapse</location>
    </subcellularLocation>
</comment>
<keyword evidence="4" id="KW-0770">Synapse</keyword>
<dbReference type="Proteomes" id="UP000265000">
    <property type="component" value="Unplaced"/>
</dbReference>
<feature type="compositionally biased region" description="Polar residues" evidence="9">
    <location>
        <begin position="1738"/>
        <end position="1750"/>
    </location>
</feature>
<dbReference type="GO" id="GO:0061001">
    <property type="term" value="P:regulation of dendritic spine morphogenesis"/>
    <property type="evidence" value="ECO:0007669"/>
    <property type="project" value="TreeGrafter"/>
</dbReference>
<evidence type="ECO:0000256" key="2">
    <source>
        <dbReference type="ARBA" id="ARBA00022737"/>
    </source>
</evidence>
<evidence type="ECO:0000256" key="3">
    <source>
        <dbReference type="ARBA" id="ARBA00022803"/>
    </source>
</evidence>
<feature type="region of interest" description="Disordered" evidence="9">
    <location>
        <begin position="1441"/>
        <end position="1468"/>
    </location>
</feature>
<dbReference type="GO" id="GO:0043197">
    <property type="term" value="C:dendritic spine"/>
    <property type="evidence" value="ECO:0007669"/>
    <property type="project" value="TreeGrafter"/>
</dbReference>
<dbReference type="Pfam" id="PF00023">
    <property type="entry name" value="Ank"/>
    <property type="match status" value="1"/>
</dbReference>
<feature type="region of interest" description="Disordered" evidence="9">
    <location>
        <begin position="1951"/>
        <end position="1978"/>
    </location>
</feature>
<proteinExistence type="inferred from homology"/>
<feature type="region of interest" description="Disordered" evidence="9">
    <location>
        <begin position="1558"/>
        <end position="1585"/>
    </location>
</feature>
<dbReference type="InterPro" id="IPR050889">
    <property type="entry name" value="Dendritic_Spine_Reg/Scaffold"/>
</dbReference>
<dbReference type="SMART" id="SM00248">
    <property type="entry name" value="ANK"/>
    <property type="match status" value="10"/>
</dbReference>
<sequence>MDCSAVILKACAHSRRKWCRHRRSSGQQPWAPASSASCGGGVLAAGAVAHASSLLHRLLMHLCCCQSQEENAQLCQEWTDRSADRAEGQEHDEAEELGPPPSVDEAADALMTRLGFLLGEKVTVGEPCSSYHSQDDGQRMSPSSSLASSNTSPCSTLQPPGGEGNNNSKHASSYCASVTSPSSTLESRDSGIIATLTSYSADSAAEREDGTKYPGDSYHGSSLNLWQQEGRPVVASTSSSCVRAGGRPNGSSLYRMEDSLSASTYSLNKLHPNRGPSSARSSGSAHSITLNLIPRPNSVAATSSAHLEDLAYLDEQPRNLTSKMPLRAVRQTSGSRSQHDQRVDFTPSLHLKPLHFEVPGLLSDWLFTGREWLFQEVDTCLRSNDPTTNRGIVITGNMGFGKTAIIARLVALSCHGHRMWPSSAGKQTTAKYGESASLSRDGSGRGGGGPGGEDEGGGSCPGTPERRRRQQEALRRLAGQVVSYHFCQADNCHTCLVPEFVHNMAAMLSAAPQLAAYRDLLHRSPQLQSMLSLRSCIQDPSSALQRGILDPLDALHKERKFHFDGEGLIVLIDGLNEAEFHRPDYGDTLASFLSQNIQKFPTWLKVISTVRTSQQDIARSLPFHRISLDGKEENNAIDQDLQGYLMQRIHSSPEIQSNVSLGNGRLDNTALTKLISHLKSLSKGSYLYLKLTLDLIEGGYLVLKSSSFKVVPVSLAEVYLLQLNMRFPTQSSFQRVLPLLNVTVASLHPLTDQQLFEVVNAGCLSGETMQRVEFMQRMEQLSSFLLQRSDGSRMLNHSSFREWLVWREEGQDDRFLCDPRSGHTLLAFWLCRQEGKLSRQQTLELGHHILKAHIYKGLSKKLGVSSSVLQGLWMSYSTGSLCPVLSSLRNLYTPNIKVSRLLIMGGADVDYRTAVLNGAPLLCVHAHLGHKDAVALLLDHRAQVDAKSHDGLTALGFAAAAGHMDIVTMLSQHKAKVGHVDTSGRCVLVLAAQHGHLEVLRFLLKSTDWNCTSCCSQRGASRSQAVQQALIAAANMGHAEMVSYLLDLPEEDEEEEQRPEINLYDCLWGETALTAAAGHGQLAVSRLLLDQGAAPEQGNRQGITPLFSAVRRGHCQVVEMLLSHGVEVNRVDQQGRTALMTAASEGHIATAQLLLDHGAALDQTDREGLTALSWACLKGQFLLVRELVERGAATTHADRSSRTPLDLAAFSGDPEVVQYLVDHGALVEHMDCSGMRPLDRAVGCRNTSAVIALLKKGAKIGPATWAMATSKPDILMVLLSKMIQEGDKLYKQGKVREAAQSYQSALQKFPGDELKTFKQLRVCVLLNLSRCRRKMNDFSLAEEFATKALELKSKSYEAFYARARAKRSRRQFHAALEDLIEASRLCPSNREIQRLLSRVKEECRQVAQQQDPTPSSVYQHQVAMSITEARCRDSDCVQVQDREGFNREDEEEEQEKDGDHREDEHLSSLHHPQAVQSLNAHCYSGGKSPSSLSPTHMHQRLSSPTHSADHSYPSHSVPPPTSPSHPHVNAPSSPLQHPQRAFESGGQYYLQTVSALSPADQNQGGQQNYPGSSQRSLQKHSPTQGQWLQNTKAEVIRSGQPSSPAHSGMVLGSSAYSQFAHLPEELAELGEGFYPNQFDIRHGPKVRGGFGSGASYAFDHLDVEPICQTRSTPAYGRGTGPDRMGGNVFSQSRQFSRNQSKAAYYPLEVTETAMGPQPPQDFQYHHQGGLRRPLSAHPASTSAPPRSLVHSQSVNMRFSSSIGSGLQPNQCQGFRTSASAQQMDLPSESMGGVYGCHDDLFLNSSPQSEMCMGGGGTYPGEAGRSSRNTPFMGITDKTVRVHQQYQQQAPSSSASCLSPSRSWVVSSVDTVVTSPSKSPANHGALTPEMPSSIAYYNRSNNNGHLLHDNQVDFCEVVPGNSRWGDGSGQVTGQNPSYVDVKVARTLPVVQSCSDRSTERRTVPTSPVKPKRPFVESNV</sequence>
<dbReference type="Pfam" id="PF25520">
    <property type="entry name" value="AAA_lid_TANC1"/>
    <property type="match status" value="1"/>
</dbReference>
<accession>A0A3Q2P9E4</accession>
<feature type="region of interest" description="Disordered" evidence="9">
    <location>
        <begin position="322"/>
        <end position="341"/>
    </location>
</feature>
<reference evidence="12" key="2">
    <citation type="submission" date="2025-09" db="UniProtKB">
        <authorList>
            <consortium name="Ensembl"/>
        </authorList>
    </citation>
    <scope>IDENTIFICATION</scope>
</reference>
<evidence type="ECO:0000256" key="8">
    <source>
        <dbReference type="PROSITE-ProRule" id="PRU00023"/>
    </source>
</evidence>
<evidence type="ECO:0000313" key="13">
    <source>
        <dbReference type="Proteomes" id="UP000265000"/>
    </source>
</evidence>
<reference evidence="12" key="1">
    <citation type="submission" date="2025-08" db="UniProtKB">
        <authorList>
            <consortium name="Ensembl"/>
        </authorList>
    </citation>
    <scope>IDENTIFICATION</scope>
</reference>
<dbReference type="InterPro" id="IPR019734">
    <property type="entry name" value="TPR_rpt"/>
</dbReference>
<evidence type="ECO:0000256" key="7">
    <source>
        <dbReference type="ARBA" id="ARBA00038259"/>
    </source>
</evidence>
<feature type="region of interest" description="Disordered" evidence="9">
    <location>
        <begin position="1480"/>
        <end position="1540"/>
    </location>
</feature>
<evidence type="ECO:0000256" key="6">
    <source>
        <dbReference type="ARBA" id="ARBA00034110"/>
    </source>
</evidence>
<feature type="region of interest" description="Disordered" evidence="9">
    <location>
        <begin position="83"/>
        <end position="104"/>
    </location>
</feature>
<feature type="repeat" description="ANK" evidence="8">
    <location>
        <begin position="1200"/>
        <end position="1232"/>
    </location>
</feature>
<dbReference type="PANTHER" id="PTHR24166:SF21">
    <property type="entry name" value="PROTEIN TANC2"/>
    <property type="match status" value="1"/>
</dbReference>
<dbReference type="Gene3D" id="1.25.40.20">
    <property type="entry name" value="Ankyrin repeat-containing domain"/>
    <property type="match status" value="2"/>
</dbReference>
<dbReference type="Pfam" id="PF12796">
    <property type="entry name" value="Ank_2"/>
    <property type="match status" value="3"/>
</dbReference>
<feature type="region of interest" description="Disordered" evidence="9">
    <location>
        <begin position="128"/>
        <end position="189"/>
    </location>
</feature>
<feature type="repeat" description="ANK" evidence="8">
    <location>
        <begin position="1134"/>
        <end position="1166"/>
    </location>
</feature>
<feature type="domain" description="TANC1/2-like winged helix" evidence="11">
    <location>
        <begin position="726"/>
        <end position="880"/>
    </location>
</feature>
<feature type="region of interest" description="Disordered" evidence="9">
    <location>
        <begin position="1712"/>
        <end position="1750"/>
    </location>
</feature>
<dbReference type="PANTHER" id="PTHR24166">
    <property type="entry name" value="ROLLING PEBBLES, ISOFORM B"/>
    <property type="match status" value="1"/>
</dbReference>
<protein>
    <submittedName>
        <fullName evidence="12">Tetratricopeptide repeat, ankyrin repeat and coiled-coil containing 2a</fullName>
    </submittedName>
</protein>
<dbReference type="STRING" id="8078.ENSFHEP00000008515"/>
<evidence type="ECO:0000313" key="12">
    <source>
        <dbReference type="Ensembl" id="ENSFHEP00000008515.1"/>
    </source>
</evidence>
<dbReference type="SUPFAM" id="SSF48403">
    <property type="entry name" value="Ankyrin repeat"/>
    <property type="match status" value="1"/>
</dbReference>
<dbReference type="Gene3D" id="1.25.40.10">
    <property type="entry name" value="Tetratricopeptide repeat domain"/>
    <property type="match status" value="1"/>
</dbReference>
<name>A0A3Q2P9E4_FUNHE</name>
<keyword evidence="2" id="KW-0677">Repeat</keyword>
<evidence type="ECO:0000256" key="9">
    <source>
        <dbReference type="SAM" id="MobiDB-lite"/>
    </source>
</evidence>
<dbReference type="GeneTree" id="ENSGT00940000156447"/>
<feature type="repeat" description="ANK" evidence="8">
    <location>
        <begin position="1167"/>
        <end position="1199"/>
    </location>
</feature>
<evidence type="ECO:0000256" key="5">
    <source>
        <dbReference type="ARBA" id="ARBA00023043"/>
    </source>
</evidence>
<feature type="compositionally biased region" description="Basic and acidic residues" evidence="9">
    <location>
        <begin position="1457"/>
        <end position="1467"/>
    </location>
</feature>
<dbReference type="Pfam" id="PF25521">
    <property type="entry name" value="WHD_TANC1"/>
    <property type="match status" value="1"/>
</dbReference>
<evidence type="ECO:0000256" key="4">
    <source>
        <dbReference type="ARBA" id="ARBA00023018"/>
    </source>
</evidence>
<keyword evidence="1" id="KW-0597">Phosphoprotein</keyword>
<feature type="compositionally biased region" description="Polar residues" evidence="9">
    <location>
        <begin position="1487"/>
        <end position="1506"/>
    </location>
</feature>
<evidence type="ECO:0000256" key="1">
    <source>
        <dbReference type="ARBA" id="ARBA00022553"/>
    </source>
</evidence>
<dbReference type="InterPro" id="IPR058056">
    <property type="entry name" value="WH_TANC1/2"/>
</dbReference>
<dbReference type="PROSITE" id="PS50297">
    <property type="entry name" value="ANK_REP_REGION"/>
    <property type="match status" value="4"/>
</dbReference>
<dbReference type="InterPro" id="IPR002110">
    <property type="entry name" value="Ankyrin_rpt"/>
</dbReference>
<evidence type="ECO:0000259" key="10">
    <source>
        <dbReference type="Pfam" id="PF25520"/>
    </source>
</evidence>
<keyword evidence="13" id="KW-1185">Reference proteome</keyword>
<organism evidence="12 13">
    <name type="scientific">Fundulus heteroclitus</name>
    <name type="common">Killifish</name>
    <name type="synonym">Mummichog</name>
    <dbReference type="NCBI Taxonomy" id="8078"/>
    <lineage>
        <taxon>Eukaryota</taxon>
        <taxon>Metazoa</taxon>
        <taxon>Chordata</taxon>
        <taxon>Craniata</taxon>
        <taxon>Vertebrata</taxon>
        <taxon>Euteleostomi</taxon>
        <taxon>Actinopterygii</taxon>
        <taxon>Neopterygii</taxon>
        <taxon>Teleostei</taxon>
        <taxon>Neoteleostei</taxon>
        <taxon>Acanthomorphata</taxon>
        <taxon>Ovalentaria</taxon>
        <taxon>Atherinomorphae</taxon>
        <taxon>Cyprinodontiformes</taxon>
        <taxon>Fundulidae</taxon>
        <taxon>Fundulus</taxon>
    </lineage>
</organism>
<feature type="compositionally biased region" description="Polar residues" evidence="9">
    <location>
        <begin position="165"/>
        <end position="185"/>
    </location>
</feature>
<comment type="similarity">
    <text evidence="7">Belongs to the TANC family.</text>
</comment>
<dbReference type="SUPFAM" id="SSF48452">
    <property type="entry name" value="TPR-like"/>
    <property type="match status" value="1"/>
</dbReference>
<dbReference type="PROSITE" id="PS50088">
    <property type="entry name" value="ANK_REPEAT"/>
    <property type="match status" value="6"/>
</dbReference>
<dbReference type="InterPro" id="IPR036770">
    <property type="entry name" value="Ankyrin_rpt-contain_sf"/>
</dbReference>
<dbReference type="Ensembl" id="ENSFHET00000002011.1">
    <property type="protein sequence ID" value="ENSFHEP00000008515.1"/>
    <property type="gene ID" value="ENSFHEG00000009717.1"/>
</dbReference>
<evidence type="ECO:0000259" key="11">
    <source>
        <dbReference type="Pfam" id="PF25521"/>
    </source>
</evidence>
<dbReference type="InterPro" id="IPR011990">
    <property type="entry name" value="TPR-like_helical_dom_sf"/>
</dbReference>
<feature type="repeat" description="ANK" evidence="8">
    <location>
        <begin position="1101"/>
        <end position="1133"/>
    </location>
</feature>
<dbReference type="SMART" id="SM00028">
    <property type="entry name" value="TPR"/>
    <property type="match status" value="3"/>
</dbReference>
<feature type="compositionally biased region" description="Low complexity" evidence="9">
    <location>
        <begin position="141"/>
        <end position="155"/>
    </location>
</feature>
<keyword evidence="3" id="KW-0802">TPR repeat</keyword>